<reference key="2">
    <citation type="submission" date="2011-05" db="EMBL/GenBank/DDBJ databases">
        <title>Complete genome sequence of the aerobic marine methanotroph Methylomonas methanica MC09.</title>
        <authorList>
            <person name="Boden R."/>
            <person name="Cunliffe M."/>
            <person name="Scanlan J."/>
            <person name="Moussard H."/>
            <person name="Kits K.D."/>
            <person name="Klotz M."/>
            <person name="Jetten M."/>
            <person name="Vuilleumier S."/>
            <person name="Han J."/>
            <person name="Peters L."/>
            <person name="Mikhailova N."/>
            <person name="Teshima H."/>
            <person name="Tapia R."/>
            <person name="Kyrpides N."/>
            <person name="Ivanova N."/>
            <person name="Pagani I."/>
            <person name="Cheng J.-F."/>
            <person name="Goodwin L."/>
            <person name="Han C."/>
            <person name="Hauser L."/>
            <person name="Land M."/>
            <person name="Lapidus A."/>
            <person name="Lucas S."/>
            <person name="Pitluck S."/>
            <person name="Woyke T."/>
            <person name="Stein L.Y."/>
            <person name="Murrell C."/>
        </authorList>
    </citation>
    <scope>NUCLEOTIDE SEQUENCE</scope>
    <source>
        <strain>MC09</strain>
    </source>
</reference>
<evidence type="ECO:0000313" key="4">
    <source>
        <dbReference type="Proteomes" id="UP000008888"/>
    </source>
</evidence>
<evidence type="ECO:0000313" key="3">
    <source>
        <dbReference type="EMBL" id="AEF99933.1"/>
    </source>
</evidence>
<evidence type="ECO:0000259" key="2">
    <source>
        <dbReference type="Pfam" id="PF00263"/>
    </source>
</evidence>
<dbReference type="eggNOG" id="COG4796">
    <property type="taxonomic scope" value="Bacteria"/>
</dbReference>
<dbReference type="OrthoDB" id="5608150at2"/>
<comment type="similarity">
    <text evidence="1">Belongs to the bacterial secretin family.</text>
</comment>
<keyword evidence="4" id="KW-1185">Reference proteome</keyword>
<dbReference type="Gene3D" id="3.30.1370.120">
    <property type="match status" value="1"/>
</dbReference>
<dbReference type="EMBL" id="CP002738">
    <property type="protein sequence ID" value="AEF99933.1"/>
    <property type="molecule type" value="Genomic_DNA"/>
</dbReference>
<accession>F9ZZW5</accession>
<dbReference type="KEGG" id="mmt:Metme_1511"/>
<dbReference type="InterPro" id="IPR038591">
    <property type="entry name" value="NolW-like_sf"/>
</dbReference>
<dbReference type="Pfam" id="PF00263">
    <property type="entry name" value="Secretin"/>
    <property type="match status" value="1"/>
</dbReference>
<reference evidence="3 4" key="1">
    <citation type="journal article" date="2011" name="J. Bacteriol.">
        <title>Complete Genome Sequence of the Aerobic Marine Methanotroph Methylomonas methanica MC09.</title>
        <authorList>
            <person name="Boden R."/>
            <person name="Cunliffe M."/>
            <person name="Scanlan J."/>
            <person name="Moussard H."/>
            <person name="Kits K.D."/>
            <person name="Klotz M.G."/>
            <person name="Jetten M.S."/>
            <person name="Vuilleumier S."/>
            <person name="Han J."/>
            <person name="Peters L."/>
            <person name="Mikhailova N."/>
            <person name="Teshima H."/>
            <person name="Tapia R."/>
            <person name="Kyrpides N."/>
            <person name="Ivanova N."/>
            <person name="Pagani I."/>
            <person name="Cheng J.F."/>
            <person name="Goodwin L."/>
            <person name="Han C."/>
            <person name="Hauser L."/>
            <person name="Land M.L."/>
            <person name="Lapidus A."/>
            <person name="Lucas S."/>
            <person name="Pitluck S."/>
            <person name="Woyke T."/>
            <person name="Stein L."/>
            <person name="Murrell J.C."/>
        </authorList>
    </citation>
    <scope>NUCLEOTIDE SEQUENCE [LARGE SCALE GENOMIC DNA]</scope>
    <source>
        <strain evidence="3 4">MC09</strain>
    </source>
</reference>
<dbReference type="Proteomes" id="UP000008888">
    <property type="component" value="Chromosome"/>
</dbReference>
<reference evidence="4" key="3">
    <citation type="submission" date="2011-05" db="EMBL/GenBank/DDBJ databases">
        <title>Complete sequence of Methylomonas methanica MC09.</title>
        <authorList>
            <consortium name="US DOE Joint Genome Institute"/>
            <person name="Lucas S."/>
            <person name="Han J."/>
            <person name="Lapidus A."/>
            <person name="Cheng J.-F."/>
            <person name="Goodwin L."/>
            <person name="Pitluck S."/>
            <person name="Peters L."/>
            <person name="Mikhailova N."/>
            <person name="Teshima H."/>
            <person name="Han C."/>
            <person name="Tapia R."/>
            <person name="Land M."/>
            <person name="Hauser L."/>
            <person name="Kyrpides N."/>
            <person name="Ivanova N."/>
            <person name="Pagani I."/>
            <person name="Stein L."/>
            <person name="Woyke T."/>
        </authorList>
    </citation>
    <scope>NUCLEOTIDE SEQUENCE [LARGE SCALE GENOMIC DNA]</scope>
    <source>
        <strain evidence="4">MC09</strain>
    </source>
</reference>
<protein>
    <submittedName>
        <fullName evidence="3">Type II and III secretion system protein</fullName>
    </submittedName>
</protein>
<feature type="domain" description="Type II/III secretion system secretin-like" evidence="2">
    <location>
        <begin position="178"/>
        <end position="287"/>
    </location>
</feature>
<gene>
    <name evidence="3" type="ordered locus">Metme_1511</name>
</gene>
<evidence type="ECO:0000256" key="1">
    <source>
        <dbReference type="RuleBase" id="RU004003"/>
    </source>
</evidence>
<dbReference type="HOGENOM" id="CLU_084459_0_0_6"/>
<dbReference type="STRING" id="857087.Metme_1511"/>
<organism evidence="3 4">
    <name type="scientific">Methylomonas methanica (strain DSM 25384 / MC09)</name>
    <dbReference type="NCBI Taxonomy" id="857087"/>
    <lineage>
        <taxon>Bacteria</taxon>
        <taxon>Pseudomonadati</taxon>
        <taxon>Pseudomonadota</taxon>
        <taxon>Gammaproteobacteria</taxon>
        <taxon>Methylococcales</taxon>
        <taxon>Methylococcaceae</taxon>
        <taxon>Methylomonas</taxon>
    </lineage>
</organism>
<proteinExistence type="inferred from homology"/>
<dbReference type="GO" id="GO:0009306">
    <property type="term" value="P:protein secretion"/>
    <property type="evidence" value="ECO:0007669"/>
    <property type="project" value="InterPro"/>
</dbReference>
<sequence>MKFKPRLFINFAGSSIRSLGLPCLPSIRLKSGLKTKSPPSLKLHYASRLNGWLVCLSLLLLQCVARADNSVIEIIALHNRPAAEIQPLLAPMLEANEAVSGDGFNLIVKASPQRVAALRQLIDQLDTRLHNLLISVMQNSHQSADQLNAEAAIQLSQQSIRMRGMSGDTRTIDQQRTTQQLRTLEGQAAHIQAGNVRPIQNIGVYGNAYGYAGITSNMYMQEASTGFAVVPRLVGNDEVVVDVEPWSERFANNGSVETRNLQTSVRGRLGEWLEIGGATEQQQTDRQGFNGLNYSTRNRNYGTLIKIDLAD</sequence>
<name>F9ZZW5_METMM</name>
<dbReference type="AlphaFoldDB" id="F9ZZW5"/>
<dbReference type="InterPro" id="IPR004846">
    <property type="entry name" value="T2SS/T3SS_dom"/>
</dbReference>